<dbReference type="EMBL" id="JAUIZM010000009">
    <property type="protein sequence ID" value="KAK1365028.1"/>
    <property type="molecule type" value="Genomic_DNA"/>
</dbReference>
<organism evidence="9 10">
    <name type="scientific">Heracleum sosnowskyi</name>
    <dbReference type="NCBI Taxonomy" id="360622"/>
    <lineage>
        <taxon>Eukaryota</taxon>
        <taxon>Viridiplantae</taxon>
        <taxon>Streptophyta</taxon>
        <taxon>Embryophyta</taxon>
        <taxon>Tracheophyta</taxon>
        <taxon>Spermatophyta</taxon>
        <taxon>Magnoliopsida</taxon>
        <taxon>eudicotyledons</taxon>
        <taxon>Gunneridae</taxon>
        <taxon>Pentapetalae</taxon>
        <taxon>asterids</taxon>
        <taxon>campanulids</taxon>
        <taxon>Apiales</taxon>
        <taxon>Apiaceae</taxon>
        <taxon>Apioideae</taxon>
        <taxon>apioid superclade</taxon>
        <taxon>Tordylieae</taxon>
        <taxon>Tordyliinae</taxon>
        <taxon>Heracleum</taxon>
    </lineage>
</organism>
<sequence>MAVSSIEVVLQFLRENGLKNSESSLLEDIREKSDMGSDDSISPAPPALKNPMRSSKNGSGGSSDEFVSLASSTTDLCSSDFTNPYGIRAVARGTSCYASSDTMSQFGTARDYYEFDMQNEQYCYNERDDGYMPPGSGNPDSMACLTEDKFLMTSEMQNHSQNEMCGKYTSDYVQPMKRANYSDNLWPFDSMEIVTDGIKGKDYNHLVESLHLEGSDDNESGSDNKSYRDDPAVHSVTNVEQNEVNPFYFETTENKDFGRECCEDETGREESGATDDKLIPSIDMEEYEVFNLRIIHRKNRTGFEELKNPPIMTNSVIAGRYYVTQYIGSATFSEVVQARDLLMGVDVCLKIIKNNKDFFDQSLDEIKLLKFVNKHDPADQCHILRLYDYFYYKEHLIIVSELLQANLYEFQKCNRQSGEELYFTMNRLQDIARQCLEALDYLHGLGIIHCDLKPENILIKNHQRCEIKVIDLGSSCFLTDNLSLHVQSRSYRAPEVILGNSYNQKIDIWSLGCILAELYSGRVLFPDNAITMLLARMICLLGPFDVEMLETGQETDKYFTKDYDLYHIIEETNQLECIILEESTLEHHLQINDARFGNFLRDLLEINPLKRLTAKEALQHPWLSSSYGSDSS</sequence>
<feature type="domain" description="Protein kinase" evidence="8">
    <location>
        <begin position="321"/>
        <end position="623"/>
    </location>
</feature>
<protein>
    <submittedName>
        <fullName evidence="9">LAMMER dual specificity kinase</fullName>
    </submittedName>
</protein>
<evidence type="ECO:0000256" key="2">
    <source>
        <dbReference type="ARBA" id="ARBA00022553"/>
    </source>
</evidence>
<dbReference type="PROSITE" id="PS00108">
    <property type="entry name" value="PROTEIN_KINASE_ST"/>
    <property type="match status" value="1"/>
</dbReference>
<dbReference type="PROSITE" id="PS50011">
    <property type="entry name" value="PROTEIN_KINASE_DOM"/>
    <property type="match status" value="1"/>
</dbReference>
<proteinExistence type="predicted"/>
<keyword evidence="6" id="KW-0067">ATP-binding</keyword>
<feature type="region of interest" description="Disordered" evidence="7">
    <location>
        <begin position="23"/>
        <end position="66"/>
    </location>
</feature>
<accession>A0AAD8MAH8</accession>
<keyword evidence="3" id="KW-0808">Transferase</keyword>
<evidence type="ECO:0000259" key="8">
    <source>
        <dbReference type="PROSITE" id="PS50011"/>
    </source>
</evidence>
<dbReference type="InterPro" id="IPR000719">
    <property type="entry name" value="Prot_kinase_dom"/>
</dbReference>
<dbReference type="CDD" id="cd14133">
    <property type="entry name" value="PKc_DYRK_like"/>
    <property type="match status" value="1"/>
</dbReference>
<dbReference type="GO" id="GO:0004674">
    <property type="term" value="F:protein serine/threonine kinase activity"/>
    <property type="evidence" value="ECO:0007669"/>
    <property type="project" value="UniProtKB-KW"/>
</dbReference>
<comment type="caution">
    <text evidence="9">The sequence shown here is derived from an EMBL/GenBank/DDBJ whole genome shotgun (WGS) entry which is preliminary data.</text>
</comment>
<keyword evidence="5 9" id="KW-0418">Kinase</keyword>
<evidence type="ECO:0000256" key="7">
    <source>
        <dbReference type="SAM" id="MobiDB-lite"/>
    </source>
</evidence>
<dbReference type="InterPro" id="IPR008271">
    <property type="entry name" value="Ser/Thr_kinase_AS"/>
</dbReference>
<reference evidence="9" key="1">
    <citation type="submission" date="2023-02" db="EMBL/GenBank/DDBJ databases">
        <title>Genome of toxic invasive species Heracleum sosnowskyi carries increased number of genes despite the absence of recent whole-genome duplications.</title>
        <authorList>
            <person name="Schelkunov M."/>
            <person name="Shtratnikova V."/>
            <person name="Makarenko M."/>
            <person name="Klepikova A."/>
            <person name="Omelchenko D."/>
            <person name="Novikova G."/>
            <person name="Obukhova E."/>
            <person name="Bogdanov V."/>
            <person name="Penin A."/>
            <person name="Logacheva M."/>
        </authorList>
    </citation>
    <scope>NUCLEOTIDE SEQUENCE</scope>
    <source>
        <strain evidence="9">Hsosn_3</strain>
        <tissue evidence="9">Leaf</tissue>
    </source>
</reference>
<dbReference type="Gene3D" id="1.10.510.10">
    <property type="entry name" value="Transferase(Phosphotransferase) domain 1"/>
    <property type="match status" value="1"/>
</dbReference>
<evidence type="ECO:0000256" key="4">
    <source>
        <dbReference type="ARBA" id="ARBA00022741"/>
    </source>
</evidence>
<evidence type="ECO:0000256" key="6">
    <source>
        <dbReference type="ARBA" id="ARBA00022840"/>
    </source>
</evidence>
<evidence type="ECO:0000313" key="9">
    <source>
        <dbReference type="EMBL" id="KAK1365028.1"/>
    </source>
</evidence>
<dbReference type="Gene3D" id="3.30.200.20">
    <property type="entry name" value="Phosphorylase Kinase, domain 1"/>
    <property type="match status" value="1"/>
</dbReference>
<reference evidence="9" key="2">
    <citation type="submission" date="2023-05" db="EMBL/GenBank/DDBJ databases">
        <authorList>
            <person name="Schelkunov M.I."/>
        </authorList>
    </citation>
    <scope>NUCLEOTIDE SEQUENCE</scope>
    <source>
        <strain evidence="9">Hsosn_3</strain>
        <tissue evidence="9">Leaf</tissue>
    </source>
</reference>
<dbReference type="InterPro" id="IPR011009">
    <property type="entry name" value="Kinase-like_dom_sf"/>
</dbReference>
<dbReference type="InterPro" id="IPR050494">
    <property type="entry name" value="Ser_Thr_dual-spec_kinase"/>
</dbReference>
<dbReference type="SMART" id="SM00220">
    <property type="entry name" value="S_TKc"/>
    <property type="match status" value="1"/>
</dbReference>
<dbReference type="GO" id="GO:0005524">
    <property type="term" value="F:ATP binding"/>
    <property type="evidence" value="ECO:0007669"/>
    <property type="project" value="UniProtKB-KW"/>
</dbReference>
<evidence type="ECO:0000256" key="5">
    <source>
        <dbReference type="ARBA" id="ARBA00022777"/>
    </source>
</evidence>
<name>A0AAD8MAH8_9APIA</name>
<dbReference type="AlphaFoldDB" id="A0AAD8MAH8"/>
<dbReference type="PANTHER" id="PTHR24058:SF113">
    <property type="entry name" value="HYPOTHETICAL SER-THR PROTEIN KINASE"/>
    <property type="match status" value="1"/>
</dbReference>
<dbReference type="Pfam" id="PF00069">
    <property type="entry name" value="Pkinase"/>
    <property type="match status" value="1"/>
</dbReference>
<dbReference type="FunFam" id="3.30.200.20:FF:000216">
    <property type="entry name" value="Putative serine/threonine-protein kinase dyrk2"/>
    <property type="match status" value="1"/>
</dbReference>
<keyword evidence="4" id="KW-0547">Nucleotide-binding</keyword>
<evidence type="ECO:0000313" key="10">
    <source>
        <dbReference type="Proteomes" id="UP001237642"/>
    </source>
</evidence>
<keyword evidence="2" id="KW-0597">Phosphoprotein</keyword>
<keyword evidence="1" id="KW-0723">Serine/threonine-protein kinase</keyword>
<dbReference type="PANTHER" id="PTHR24058">
    <property type="entry name" value="DUAL SPECIFICITY PROTEIN KINASE"/>
    <property type="match status" value="1"/>
</dbReference>
<evidence type="ECO:0000256" key="1">
    <source>
        <dbReference type="ARBA" id="ARBA00022527"/>
    </source>
</evidence>
<dbReference type="Proteomes" id="UP001237642">
    <property type="component" value="Unassembled WGS sequence"/>
</dbReference>
<keyword evidence="10" id="KW-1185">Reference proteome</keyword>
<dbReference type="FunFam" id="1.10.510.10:FF:000380">
    <property type="entry name" value="Serine/threonine-protein kinase ppk15"/>
    <property type="match status" value="1"/>
</dbReference>
<dbReference type="SUPFAM" id="SSF56112">
    <property type="entry name" value="Protein kinase-like (PK-like)"/>
    <property type="match status" value="1"/>
</dbReference>
<evidence type="ECO:0000256" key="3">
    <source>
        <dbReference type="ARBA" id="ARBA00022679"/>
    </source>
</evidence>
<gene>
    <name evidence="9" type="ORF">POM88_040589</name>
</gene>